<reference evidence="2" key="1">
    <citation type="submission" date="2022-08" db="EMBL/GenBank/DDBJ databases">
        <authorList>
            <consortium name="DOE Joint Genome Institute"/>
            <person name="Min B."/>
            <person name="Riley R."/>
            <person name="Sierra-Patev S."/>
            <person name="Naranjo-Ortiz M."/>
            <person name="Looney B."/>
            <person name="Konkel Z."/>
            <person name="Slot J.C."/>
            <person name="Sakamoto Y."/>
            <person name="Steenwyk J.L."/>
            <person name="Rokas A."/>
            <person name="Carro J."/>
            <person name="Camarero S."/>
            <person name="Ferreira P."/>
            <person name="Molpeceres G."/>
            <person name="Ruiz-Duenas F.J."/>
            <person name="Serrano A."/>
            <person name="Henrissat B."/>
            <person name="Drula E."/>
            <person name="Hughes K.W."/>
            <person name="Mata J.L."/>
            <person name="Ishikawa N.K."/>
            <person name="Vargas-Isla R."/>
            <person name="Ushijima S."/>
            <person name="Smith C.A."/>
            <person name="Ahrendt S."/>
            <person name="Andreopoulos W."/>
            <person name="He G."/>
            <person name="Labutti K."/>
            <person name="Lipzen A."/>
            <person name="Ng V."/>
            <person name="Sandor L."/>
            <person name="Barry K."/>
            <person name="Martinez A.T."/>
            <person name="Xiao Y."/>
            <person name="Gibbons J.G."/>
            <person name="Terashima K."/>
            <person name="Hibbett D.S."/>
            <person name="Grigoriev I.V."/>
        </authorList>
    </citation>
    <scope>NUCLEOTIDE SEQUENCE</scope>
    <source>
        <strain evidence="2">Sp2 HRB7682 ss15</strain>
    </source>
</reference>
<evidence type="ECO:0000313" key="2">
    <source>
        <dbReference type="EMBL" id="KAJ4491411.1"/>
    </source>
</evidence>
<feature type="compositionally biased region" description="Acidic residues" evidence="1">
    <location>
        <begin position="23"/>
        <end position="42"/>
    </location>
</feature>
<name>A0A9W9DXR7_9AGAR</name>
<feature type="compositionally biased region" description="Polar residues" evidence="1">
    <location>
        <begin position="1"/>
        <end position="18"/>
    </location>
</feature>
<dbReference type="AlphaFoldDB" id="A0A9W9DXR7"/>
<sequence>MHGTNLPSQNSLIRSNQWAWEAVDNEESDMDSEEINDEDQGDDEQHIRKEGISASKHTREPSSASEKLVNATATGVKRLRGDARARKRLRGDARARRRRVRLAGSGGFHVSTPGRNATTAQENAVYVITLSLSFGVQQVRRCKLELEQIRVGIQIGGRERD</sequence>
<feature type="compositionally biased region" description="Basic and acidic residues" evidence="1">
    <location>
        <begin position="79"/>
        <end position="94"/>
    </location>
</feature>
<dbReference type="EMBL" id="JANVFS010000006">
    <property type="protein sequence ID" value="KAJ4491411.1"/>
    <property type="molecule type" value="Genomic_DNA"/>
</dbReference>
<feature type="region of interest" description="Disordered" evidence="1">
    <location>
        <begin position="1"/>
        <end position="96"/>
    </location>
</feature>
<organism evidence="2 3">
    <name type="scientific">Lentinula lateritia</name>
    <dbReference type="NCBI Taxonomy" id="40482"/>
    <lineage>
        <taxon>Eukaryota</taxon>
        <taxon>Fungi</taxon>
        <taxon>Dikarya</taxon>
        <taxon>Basidiomycota</taxon>
        <taxon>Agaricomycotina</taxon>
        <taxon>Agaricomycetes</taxon>
        <taxon>Agaricomycetidae</taxon>
        <taxon>Agaricales</taxon>
        <taxon>Marasmiineae</taxon>
        <taxon>Omphalotaceae</taxon>
        <taxon>Lentinula</taxon>
    </lineage>
</organism>
<gene>
    <name evidence="2" type="ORF">C8J55DRAFT_486375</name>
</gene>
<protein>
    <submittedName>
        <fullName evidence="2">Uncharacterized protein</fullName>
    </submittedName>
</protein>
<proteinExistence type="predicted"/>
<reference evidence="2" key="2">
    <citation type="journal article" date="2023" name="Proc. Natl. Acad. Sci. U.S.A.">
        <title>A global phylogenomic analysis of the shiitake genus Lentinula.</title>
        <authorList>
            <person name="Sierra-Patev S."/>
            <person name="Min B."/>
            <person name="Naranjo-Ortiz M."/>
            <person name="Looney B."/>
            <person name="Konkel Z."/>
            <person name="Slot J.C."/>
            <person name="Sakamoto Y."/>
            <person name="Steenwyk J.L."/>
            <person name="Rokas A."/>
            <person name="Carro J."/>
            <person name="Camarero S."/>
            <person name="Ferreira P."/>
            <person name="Molpeceres G."/>
            <person name="Ruiz-Duenas F.J."/>
            <person name="Serrano A."/>
            <person name="Henrissat B."/>
            <person name="Drula E."/>
            <person name="Hughes K.W."/>
            <person name="Mata J.L."/>
            <person name="Ishikawa N.K."/>
            <person name="Vargas-Isla R."/>
            <person name="Ushijima S."/>
            <person name="Smith C.A."/>
            <person name="Donoghue J."/>
            <person name="Ahrendt S."/>
            <person name="Andreopoulos W."/>
            <person name="He G."/>
            <person name="LaButti K."/>
            <person name="Lipzen A."/>
            <person name="Ng V."/>
            <person name="Riley R."/>
            <person name="Sandor L."/>
            <person name="Barry K."/>
            <person name="Martinez A.T."/>
            <person name="Xiao Y."/>
            <person name="Gibbons J.G."/>
            <person name="Terashima K."/>
            <person name="Grigoriev I.V."/>
            <person name="Hibbett D."/>
        </authorList>
    </citation>
    <scope>NUCLEOTIDE SEQUENCE</scope>
    <source>
        <strain evidence="2">Sp2 HRB7682 ss15</strain>
    </source>
</reference>
<dbReference type="Proteomes" id="UP001150238">
    <property type="component" value="Unassembled WGS sequence"/>
</dbReference>
<evidence type="ECO:0000313" key="3">
    <source>
        <dbReference type="Proteomes" id="UP001150238"/>
    </source>
</evidence>
<comment type="caution">
    <text evidence="2">The sequence shown here is derived from an EMBL/GenBank/DDBJ whole genome shotgun (WGS) entry which is preliminary data.</text>
</comment>
<accession>A0A9W9DXR7</accession>
<evidence type="ECO:0000256" key="1">
    <source>
        <dbReference type="SAM" id="MobiDB-lite"/>
    </source>
</evidence>